<feature type="region of interest" description="Disordered" evidence="1">
    <location>
        <begin position="102"/>
        <end position="154"/>
    </location>
</feature>
<keyword evidence="2" id="KW-0732">Signal</keyword>
<dbReference type="EMBL" id="NIDN02000061">
    <property type="protein sequence ID" value="RLL98100.1"/>
    <property type="molecule type" value="Genomic_DNA"/>
</dbReference>
<proteinExistence type="predicted"/>
<evidence type="ECO:0000256" key="1">
    <source>
        <dbReference type="SAM" id="MobiDB-lite"/>
    </source>
</evidence>
<name>A0A229YIH1_9EURO</name>
<feature type="chain" id="PRO_5011911822" description="FAS1 domain-containing protein" evidence="2">
    <location>
        <begin position="18"/>
        <end position="178"/>
    </location>
</feature>
<evidence type="ECO:0000313" key="4">
    <source>
        <dbReference type="Proteomes" id="UP000215289"/>
    </source>
</evidence>
<gene>
    <name evidence="3" type="ORF">CFD26_107481</name>
</gene>
<sequence length="178" mass="17185">MQFKTLATFLFAALAVANPVPEPQAGDLNAILANIPSSIVAELMTAVPPSVIQAFANPTSASSIIAQIEQGNIPAWYSSLPADVKAWASSAAMAEVSAMSVTTTPTGTGSMSTATAATATATPTTTATGTASSTKTTTSSAANASATSTSTSTGGAAATGLAVSFAGAAGVLALALAL</sequence>
<comment type="caution">
    <text evidence="3">The sequence shown here is derived from an EMBL/GenBank/DDBJ whole genome shotgun (WGS) entry which is preliminary data.</text>
</comment>
<evidence type="ECO:0000313" key="3">
    <source>
        <dbReference type="EMBL" id="RLL98100.1"/>
    </source>
</evidence>
<keyword evidence="4" id="KW-1185">Reference proteome</keyword>
<dbReference type="OrthoDB" id="5419608at2759"/>
<feature type="signal peptide" evidence="2">
    <location>
        <begin position="1"/>
        <end position="17"/>
    </location>
</feature>
<organism evidence="3 4">
    <name type="scientific">Aspergillus turcosus</name>
    <dbReference type="NCBI Taxonomy" id="1245748"/>
    <lineage>
        <taxon>Eukaryota</taxon>
        <taxon>Fungi</taxon>
        <taxon>Dikarya</taxon>
        <taxon>Ascomycota</taxon>
        <taxon>Pezizomycotina</taxon>
        <taxon>Eurotiomycetes</taxon>
        <taxon>Eurotiomycetidae</taxon>
        <taxon>Eurotiales</taxon>
        <taxon>Aspergillaceae</taxon>
        <taxon>Aspergillus</taxon>
        <taxon>Aspergillus subgen. Fumigati</taxon>
    </lineage>
</organism>
<dbReference type="AlphaFoldDB" id="A0A229YIH1"/>
<accession>A0A229YIH1</accession>
<evidence type="ECO:0008006" key="5">
    <source>
        <dbReference type="Google" id="ProtNLM"/>
    </source>
</evidence>
<protein>
    <recommendedName>
        <fullName evidence="5">FAS1 domain-containing protein</fullName>
    </recommendedName>
</protein>
<evidence type="ECO:0000256" key="2">
    <source>
        <dbReference type="SAM" id="SignalP"/>
    </source>
</evidence>
<reference evidence="3 4" key="1">
    <citation type="submission" date="2018-08" db="EMBL/GenBank/DDBJ databases">
        <title>Draft genome sequences of two Aspergillus turcosus clinical strains isolated from bronchoalveolar lavage fluid: one azole-susceptible and the other azole-resistant.</title>
        <authorList>
            <person name="Parent-Michaud M."/>
            <person name="Dufresne P.J."/>
            <person name="Fournier E."/>
            <person name="Martineau C."/>
            <person name="Moreira S."/>
            <person name="Perkins V."/>
            <person name="De Repentigny L."/>
            <person name="Dufresne S.F."/>
        </authorList>
    </citation>
    <scope>NUCLEOTIDE SEQUENCE [LARGE SCALE GENOMIC DNA]</scope>
    <source>
        <strain evidence="3">HMR AF 1038</strain>
    </source>
</reference>
<dbReference type="Proteomes" id="UP000215289">
    <property type="component" value="Unassembled WGS sequence"/>
</dbReference>